<dbReference type="PANTHER" id="PTHR34988:SF1">
    <property type="entry name" value="DNA-BINDING PROTEIN"/>
    <property type="match status" value="1"/>
</dbReference>
<dbReference type="PROSITE" id="PS51742">
    <property type="entry name" value="PPC"/>
    <property type="match status" value="1"/>
</dbReference>
<proteinExistence type="predicted"/>
<dbReference type="InterPro" id="IPR025707">
    <property type="entry name" value="DNA_bp_PD1"/>
</dbReference>
<dbReference type="InterPro" id="IPR005175">
    <property type="entry name" value="PPC_dom"/>
</dbReference>
<keyword evidence="3" id="KW-0238">DNA-binding</keyword>
<dbReference type="SUPFAM" id="SSF117856">
    <property type="entry name" value="AF0104/ALDC/Ptd012-like"/>
    <property type="match status" value="1"/>
</dbReference>
<dbReference type="EMBL" id="CP048113">
    <property type="protein sequence ID" value="QHS58544.1"/>
    <property type="molecule type" value="Genomic_DNA"/>
</dbReference>
<dbReference type="GO" id="GO:0003677">
    <property type="term" value="F:DNA binding"/>
    <property type="evidence" value="ECO:0007669"/>
    <property type="project" value="UniProtKB-KW"/>
</dbReference>
<dbReference type="Pfam" id="PF03479">
    <property type="entry name" value="PCC"/>
    <property type="match status" value="1"/>
</dbReference>
<dbReference type="AlphaFoldDB" id="A0A6B9ZB55"/>
<dbReference type="PIRSF" id="PIRSF016702">
    <property type="entry name" value="DNA_bp_PD1"/>
    <property type="match status" value="1"/>
</dbReference>
<feature type="chain" id="PRO_5025338544" evidence="1">
    <location>
        <begin position="21"/>
        <end position="163"/>
    </location>
</feature>
<reference evidence="3 4" key="1">
    <citation type="submission" date="2020-01" db="EMBL/GenBank/DDBJ databases">
        <title>Complete genome sequence of Chitinophaga sp. H33E-04 isolated from quinoa roots.</title>
        <authorList>
            <person name="Weon H.-Y."/>
            <person name="Lee S.A."/>
        </authorList>
    </citation>
    <scope>NUCLEOTIDE SEQUENCE [LARGE SCALE GENOMIC DNA]</scope>
    <source>
        <strain evidence="3 4">H33E-04</strain>
    </source>
</reference>
<feature type="signal peptide" evidence="1">
    <location>
        <begin position="1"/>
        <end position="20"/>
    </location>
</feature>
<evidence type="ECO:0000313" key="3">
    <source>
        <dbReference type="EMBL" id="QHS58544.1"/>
    </source>
</evidence>
<evidence type="ECO:0000259" key="2">
    <source>
        <dbReference type="PROSITE" id="PS51742"/>
    </source>
</evidence>
<dbReference type="RefSeq" id="WP_162330247.1">
    <property type="nucleotide sequence ID" value="NZ_CP048113.1"/>
</dbReference>
<keyword evidence="1" id="KW-0732">Signal</keyword>
<dbReference type="PANTHER" id="PTHR34988">
    <property type="entry name" value="PROTEIN, PUTATIVE-RELATED"/>
    <property type="match status" value="1"/>
</dbReference>
<sequence>MKKLAHLMMLALAIGSTAEAQTRYVKVPAGYLMVLRQGDDLFAQLEAFMVKEKIPAANFTGMGFVNAAFGFFNQQTKAYDPKSFDNVELASMQGSIAWQKDTVSIHAHGVVTDSTFQAYGGHLLGATVSTGSLEIMITVHNKRFRREKDASIGANVLQLKEEE</sequence>
<dbReference type="CDD" id="cd11378">
    <property type="entry name" value="DUF296"/>
    <property type="match status" value="1"/>
</dbReference>
<dbReference type="Gene3D" id="3.30.1330.80">
    <property type="entry name" value="Hypothetical protein, similar to alpha- acetolactate decarboxylase, domain 2"/>
    <property type="match status" value="1"/>
</dbReference>
<accession>A0A6B9ZB55</accession>
<protein>
    <submittedName>
        <fullName evidence="3">DNA-binding protein</fullName>
    </submittedName>
</protein>
<dbReference type="Proteomes" id="UP000476411">
    <property type="component" value="Chromosome"/>
</dbReference>
<feature type="domain" description="PPC" evidence="2">
    <location>
        <begin position="25"/>
        <end position="160"/>
    </location>
</feature>
<name>A0A6B9ZB55_9BACT</name>
<gene>
    <name evidence="3" type="ORF">GWR21_02720</name>
</gene>
<keyword evidence="4" id="KW-1185">Reference proteome</keyword>
<organism evidence="3 4">
    <name type="scientific">Chitinophaga agri</name>
    <dbReference type="NCBI Taxonomy" id="2703787"/>
    <lineage>
        <taxon>Bacteria</taxon>
        <taxon>Pseudomonadati</taxon>
        <taxon>Bacteroidota</taxon>
        <taxon>Chitinophagia</taxon>
        <taxon>Chitinophagales</taxon>
        <taxon>Chitinophagaceae</taxon>
        <taxon>Chitinophaga</taxon>
    </lineage>
</organism>
<dbReference type="KEGG" id="chih:GWR21_02720"/>
<evidence type="ECO:0000256" key="1">
    <source>
        <dbReference type="SAM" id="SignalP"/>
    </source>
</evidence>
<evidence type="ECO:0000313" key="4">
    <source>
        <dbReference type="Proteomes" id="UP000476411"/>
    </source>
</evidence>